<accession>A0A1J5S068</accession>
<dbReference type="InterPro" id="IPR046335">
    <property type="entry name" value="LacI/GalR-like_sensor"/>
</dbReference>
<evidence type="ECO:0000256" key="1">
    <source>
        <dbReference type="ARBA" id="ARBA00022491"/>
    </source>
</evidence>
<dbReference type="SUPFAM" id="SSF53822">
    <property type="entry name" value="Periplasmic binding protein-like I"/>
    <property type="match status" value="1"/>
</dbReference>
<dbReference type="AlphaFoldDB" id="A0A1J5S068"/>
<dbReference type="PANTHER" id="PTHR30146:SF148">
    <property type="entry name" value="HTH-TYPE TRANSCRIPTIONAL REPRESSOR PURR-RELATED"/>
    <property type="match status" value="1"/>
</dbReference>
<dbReference type="InterPro" id="IPR000843">
    <property type="entry name" value="HTH_LacI"/>
</dbReference>
<sequence length="349" mass="39393">MSKFRRVASTVALEDIARAAGVHRSTVSLALRDHPRISKEVRERIQRLAEEMGYRVNPLVAALMQSRRSGKKVRDVVLAYVTNYSTRYGWRPQYHDRPDYFPGAAARALELGYKLEHFWLAEPGMTPERLSDILTVRGIHGVLVGRLPPGQKAIRLLWERFSCVALGLTMLEPNLHRVAEDHFVSAGRALDRMLERGYRRIGFVFSDIDDSPAVGDRLLGAYLRRMITLGRDSRVDPYYFVPDADPVKRFKAWFDRWKPDALIVTHARPVMAWLTQLGLSVPEEVAVVTLTNHHLEDGCSGIRCEASKLGGLGVEMLVGLMHRGETGVPADPHEVLLGGDWIDGRTIRR</sequence>
<evidence type="ECO:0000256" key="3">
    <source>
        <dbReference type="ARBA" id="ARBA00023125"/>
    </source>
</evidence>
<dbReference type="Gene3D" id="3.40.50.2300">
    <property type="match status" value="2"/>
</dbReference>
<keyword evidence="2" id="KW-0805">Transcription regulation</keyword>
<dbReference type="CDD" id="cd01392">
    <property type="entry name" value="HTH_LacI"/>
    <property type="match status" value="1"/>
</dbReference>
<evidence type="ECO:0000259" key="5">
    <source>
        <dbReference type="PROSITE" id="PS50932"/>
    </source>
</evidence>
<dbReference type="InterPro" id="IPR028082">
    <property type="entry name" value="Peripla_BP_I"/>
</dbReference>
<comment type="caution">
    <text evidence="6">The sequence shown here is derived from an EMBL/GenBank/DDBJ whole genome shotgun (WGS) entry which is preliminary data.</text>
</comment>
<dbReference type="SMART" id="SM00354">
    <property type="entry name" value="HTH_LACI"/>
    <property type="match status" value="1"/>
</dbReference>
<dbReference type="Pfam" id="PF13377">
    <property type="entry name" value="Peripla_BP_3"/>
    <property type="match status" value="1"/>
</dbReference>
<protein>
    <submittedName>
        <fullName evidence="6">HTH-type transcriptional repressor CytR</fullName>
    </submittedName>
</protein>
<organism evidence="6">
    <name type="scientific">mine drainage metagenome</name>
    <dbReference type="NCBI Taxonomy" id="410659"/>
    <lineage>
        <taxon>unclassified sequences</taxon>
        <taxon>metagenomes</taxon>
        <taxon>ecological metagenomes</taxon>
    </lineage>
</organism>
<evidence type="ECO:0000256" key="4">
    <source>
        <dbReference type="ARBA" id="ARBA00023163"/>
    </source>
</evidence>
<reference evidence="6" key="1">
    <citation type="submission" date="2016-10" db="EMBL/GenBank/DDBJ databases">
        <title>Sequence of Gallionella enrichment culture.</title>
        <authorList>
            <person name="Poehlein A."/>
            <person name="Muehling M."/>
            <person name="Daniel R."/>
        </authorList>
    </citation>
    <scope>NUCLEOTIDE SEQUENCE</scope>
</reference>
<feature type="domain" description="HTH lacI-type" evidence="5">
    <location>
        <begin position="11"/>
        <end position="65"/>
    </location>
</feature>
<dbReference type="InterPro" id="IPR010982">
    <property type="entry name" value="Lambda_DNA-bd_dom_sf"/>
</dbReference>
<evidence type="ECO:0000256" key="2">
    <source>
        <dbReference type="ARBA" id="ARBA00023015"/>
    </source>
</evidence>
<proteinExistence type="predicted"/>
<dbReference type="GO" id="GO:0003700">
    <property type="term" value="F:DNA-binding transcription factor activity"/>
    <property type="evidence" value="ECO:0007669"/>
    <property type="project" value="TreeGrafter"/>
</dbReference>
<keyword evidence="1" id="KW-0678">Repressor</keyword>
<dbReference type="Gene3D" id="1.10.260.40">
    <property type="entry name" value="lambda repressor-like DNA-binding domains"/>
    <property type="match status" value="1"/>
</dbReference>
<gene>
    <name evidence="6" type="primary">cytR_2</name>
    <name evidence="6" type="ORF">GALL_160860</name>
</gene>
<evidence type="ECO:0000313" key="6">
    <source>
        <dbReference type="EMBL" id="OIR01785.1"/>
    </source>
</evidence>
<keyword evidence="3" id="KW-0238">DNA-binding</keyword>
<dbReference type="SUPFAM" id="SSF47413">
    <property type="entry name" value="lambda repressor-like DNA-binding domains"/>
    <property type="match status" value="1"/>
</dbReference>
<name>A0A1J5S068_9ZZZZ</name>
<dbReference type="PANTHER" id="PTHR30146">
    <property type="entry name" value="LACI-RELATED TRANSCRIPTIONAL REPRESSOR"/>
    <property type="match status" value="1"/>
</dbReference>
<dbReference type="EMBL" id="MLJW01000080">
    <property type="protein sequence ID" value="OIR01785.1"/>
    <property type="molecule type" value="Genomic_DNA"/>
</dbReference>
<keyword evidence="4" id="KW-0804">Transcription</keyword>
<dbReference type="Pfam" id="PF00356">
    <property type="entry name" value="LacI"/>
    <property type="match status" value="1"/>
</dbReference>
<dbReference type="GO" id="GO:0000976">
    <property type="term" value="F:transcription cis-regulatory region binding"/>
    <property type="evidence" value="ECO:0007669"/>
    <property type="project" value="TreeGrafter"/>
</dbReference>
<dbReference type="PROSITE" id="PS50932">
    <property type="entry name" value="HTH_LACI_2"/>
    <property type="match status" value="1"/>
</dbReference>